<evidence type="ECO:0000256" key="9">
    <source>
        <dbReference type="HAMAP-Rule" id="MF_01808"/>
    </source>
</evidence>
<evidence type="ECO:0000256" key="6">
    <source>
        <dbReference type="ARBA" id="ARBA00023125"/>
    </source>
</evidence>
<keyword evidence="7 9" id="KW-0233">DNA recombination</keyword>
<dbReference type="InterPro" id="IPR050090">
    <property type="entry name" value="Tyrosine_recombinase_XerCD"/>
</dbReference>
<evidence type="ECO:0000256" key="7">
    <source>
        <dbReference type="ARBA" id="ARBA00023172"/>
    </source>
</evidence>
<keyword evidence="13" id="KW-1185">Reference proteome</keyword>
<feature type="active site" evidence="9">
    <location>
        <position position="277"/>
    </location>
</feature>
<keyword evidence="8 9" id="KW-0131">Cell cycle</keyword>
<dbReference type="GO" id="GO:0006313">
    <property type="term" value="P:DNA transposition"/>
    <property type="evidence" value="ECO:0007669"/>
    <property type="project" value="UniProtKB-UniRule"/>
</dbReference>
<dbReference type="Gene3D" id="1.10.443.10">
    <property type="entry name" value="Intergrase catalytic core"/>
    <property type="match status" value="1"/>
</dbReference>
<dbReference type="Pfam" id="PF00589">
    <property type="entry name" value="Phage_integrase"/>
    <property type="match status" value="1"/>
</dbReference>
<keyword evidence="4 9" id="KW-0159">Chromosome partition</keyword>
<dbReference type="InterPro" id="IPR011010">
    <property type="entry name" value="DNA_brk_join_enz"/>
</dbReference>
<organism evidence="12 13">
    <name type="scientific">Rothia terrae</name>
    <dbReference type="NCBI Taxonomy" id="396015"/>
    <lineage>
        <taxon>Bacteria</taxon>
        <taxon>Bacillati</taxon>
        <taxon>Actinomycetota</taxon>
        <taxon>Actinomycetes</taxon>
        <taxon>Micrococcales</taxon>
        <taxon>Micrococcaceae</taxon>
        <taxon>Rothia</taxon>
    </lineage>
</organism>
<gene>
    <name evidence="9" type="primary">xerC</name>
    <name evidence="12" type="ORF">IDM49_05170</name>
</gene>
<dbReference type="PANTHER" id="PTHR30349:SF77">
    <property type="entry name" value="TYROSINE RECOMBINASE XERC"/>
    <property type="match status" value="1"/>
</dbReference>
<feature type="domain" description="Tyr recombinase" evidence="10">
    <location>
        <begin position="130"/>
        <end position="322"/>
    </location>
</feature>
<dbReference type="InterPro" id="IPR044068">
    <property type="entry name" value="CB"/>
</dbReference>
<keyword evidence="2 9" id="KW-0963">Cytoplasm</keyword>
<evidence type="ECO:0000259" key="10">
    <source>
        <dbReference type="PROSITE" id="PS51898"/>
    </source>
</evidence>
<feature type="domain" description="Core-binding (CB)" evidence="11">
    <location>
        <begin position="26"/>
        <end position="109"/>
    </location>
</feature>
<feature type="active site" description="O-(3'-phospho-DNA)-tyrosine intermediate" evidence="9">
    <location>
        <position position="309"/>
    </location>
</feature>
<keyword evidence="5 9" id="KW-0229">DNA integration</keyword>
<dbReference type="PANTHER" id="PTHR30349">
    <property type="entry name" value="PHAGE INTEGRASE-RELATED"/>
    <property type="match status" value="1"/>
</dbReference>
<dbReference type="RefSeq" id="WP_190725259.1">
    <property type="nucleotide sequence ID" value="NZ_CP061539.1"/>
</dbReference>
<dbReference type="EMBL" id="CP061539">
    <property type="protein sequence ID" value="QNV38646.1"/>
    <property type="molecule type" value="Genomic_DNA"/>
</dbReference>
<dbReference type="Proteomes" id="UP000516404">
    <property type="component" value="Chromosome"/>
</dbReference>
<keyword evidence="3 9" id="KW-0132">Cell division</keyword>
<evidence type="ECO:0000256" key="5">
    <source>
        <dbReference type="ARBA" id="ARBA00022908"/>
    </source>
</evidence>
<dbReference type="PROSITE" id="PS51900">
    <property type="entry name" value="CB"/>
    <property type="match status" value="1"/>
</dbReference>
<accession>A0A7H2BG50</accession>
<dbReference type="Gene3D" id="1.10.150.130">
    <property type="match status" value="1"/>
</dbReference>
<dbReference type="InterPro" id="IPR004107">
    <property type="entry name" value="Integrase_SAM-like_N"/>
</dbReference>
<dbReference type="GO" id="GO:0007059">
    <property type="term" value="P:chromosome segregation"/>
    <property type="evidence" value="ECO:0007669"/>
    <property type="project" value="UniProtKB-UniRule"/>
</dbReference>
<evidence type="ECO:0000256" key="8">
    <source>
        <dbReference type="ARBA" id="ARBA00023306"/>
    </source>
</evidence>
<evidence type="ECO:0000256" key="1">
    <source>
        <dbReference type="ARBA" id="ARBA00004496"/>
    </source>
</evidence>
<evidence type="ECO:0000313" key="12">
    <source>
        <dbReference type="EMBL" id="QNV38646.1"/>
    </source>
</evidence>
<dbReference type="SUPFAM" id="SSF56349">
    <property type="entry name" value="DNA breaking-rejoining enzymes"/>
    <property type="match status" value="1"/>
</dbReference>
<sequence length="328" mass="37030">MPEQPQLPDTLVLTEPAEDAYHRAYVQAVRAFERFLTYEKHRSPQTIRAYVSDITRFLGYAKRHGVMELEEITIEHMREWLGTHYAGNSARSSMARRASSLRTFFSWAEEEQLITQNPSLALATAAKNKYLPEVLSKQHMETLLTSLQEQLQLAPRDAKLLRLIAVVELLYATGMRISELTGLNLSSIDRENLTMRVIGKGNKERVVPFGKPAMDALNQWVMRGRPQWFPHETSATIEALFIGPQGKRANPRQIREDLTRLLRQLDNTNASGAHVFRHTAATHLVEGGADIRSIQELLGHSSLATTQIYTHVSIDRLAGTYAGAHPRA</sequence>
<feature type="active site" evidence="9">
    <location>
        <position position="200"/>
    </location>
</feature>
<evidence type="ECO:0000256" key="2">
    <source>
        <dbReference type="ARBA" id="ARBA00022490"/>
    </source>
</evidence>
<comment type="function">
    <text evidence="9">Site-specific tyrosine recombinase, which acts by catalyzing the cutting and rejoining of the recombining DNA molecules. The XerC-XerD complex is essential to convert dimers of the bacterial chromosome into monomers to permit their segregation at cell division. It also contributes to the segregational stability of plasmids.</text>
</comment>
<protein>
    <recommendedName>
        <fullName evidence="9">Tyrosine recombinase XerC</fullName>
    </recommendedName>
</protein>
<dbReference type="GO" id="GO:0051301">
    <property type="term" value="P:cell division"/>
    <property type="evidence" value="ECO:0007669"/>
    <property type="project" value="UniProtKB-KW"/>
</dbReference>
<dbReference type="InterPro" id="IPR010998">
    <property type="entry name" value="Integrase_recombinase_N"/>
</dbReference>
<dbReference type="AlphaFoldDB" id="A0A7H2BG50"/>
<dbReference type="InterPro" id="IPR013762">
    <property type="entry name" value="Integrase-like_cat_sf"/>
</dbReference>
<dbReference type="GeneID" id="96623619"/>
<dbReference type="Pfam" id="PF02899">
    <property type="entry name" value="Phage_int_SAM_1"/>
    <property type="match status" value="1"/>
</dbReference>
<dbReference type="PROSITE" id="PS51898">
    <property type="entry name" value="TYR_RECOMBINASE"/>
    <property type="match status" value="1"/>
</dbReference>
<comment type="subunit">
    <text evidence="9">Forms a cyclic heterotetrameric complex composed of two molecules of XerC and two molecules of XerD.</text>
</comment>
<dbReference type="GO" id="GO:0003677">
    <property type="term" value="F:DNA binding"/>
    <property type="evidence" value="ECO:0007669"/>
    <property type="project" value="UniProtKB-UniRule"/>
</dbReference>
<evidence type="ECO:0000313" key="13">
    <source>
        <dbReference type="Proteomes" id="UP000516404"/>
    </source>
</evidence>
<evidence type="ECO:0000256" key="4">
    <source>
        <dbReference type="ARBA" id="ARBA00022829"/>
    </source>
</evidence>
<dbReference type="GO" id="GO:0005737">
    <property type="term" value="C:cytoplasm"/>
    <property type="evidence" value="ECO:0007669"/>
    <property type="project" value="UniProtKB-SubCell"/>
</dbReference>
<dbReference type="KEGG" id="rter:IDM49_05170"/>
<feature type="active site" evidence="9">
    <location>
        <position position="274"/>
    </location>
</feature>
<dbReference type="InterPro" id="IPR023009">
    <property type="entry name" value="Tyrosine_recombinase_XerC/XerD"/>
</dbReference>
<feature type="active site" evidence="9">
    <location>
        <position position="176"/>
    </location>
</feature>
<dbReference type="HAMAP" id="MF_01808">
    <property type="entry name" value="Recomb_XerC_XerD"/>
    <property type="match status" value="1"/>
</dbReference>
<comment type="subcellular location">
    <subcellularLocation>
        <location evidence="1 9">Cytoplasm</location>
    </subcellularLocation>
</comment>
<proteinExistence type="inferred from homology"/>
<dbReference type="GO" id="GO:0009037">
    <property type="term" value="F:tyrosine-based site-specific recombinase activity"/>
    <property type="evidence" value="ECO:0007669"/>
    <property type="project" value="UniProtKB-UniRule"/>
</dbReference>
<keyword evidence="6 9" id="KW-0238">DNA-binding</keyword>
<feature type="active site" evidence="9">
    <location>
        <position position="300"/>
    </location>
</feature>
<dbReference type="InterPro" id="IPR002104">
    <property type="entry name" value="Integrase_catalytic"/>
</dbReference>
<evidence type="ECO:0000256" key="3">
    <source>
        <dbReference type="ARBA" id="ARBA00022618"/>
    </source>
</evidence>
<evidence type="ECO:0000259" key="11">
    <source>
        <dbReference type="PROSITE" id="PS51900"/>
    </source>
</evidence>
<comment type="similarity">
    <text evidence="9">Belongs to the 'phage' integrase family. XerC subfamily.</text>
</comment>
<reference evidence="12 13" key="1">
    <citation type="submission" date="2020-09" db="EMBL/GenBank/DDBJ databases">
        <title>Investigation of environmental microbes.</title>
        <authorList>
            <person name="Ou Y."/>
            <person name="Kang Q."/>
        </authorList>
    </citation>
    <scope>NUCLEOTIDE SEQUENCE [LARGE SCALE GENOMIC DNA]</scope>
    <source>
        <strain evidence="12 13">KJZ-14</strain>
    </source>
</reference>
<name>A0A7H2BG50_9MICC</name>